<name>A0A2I0TC48_LIMLA</name>
<reference evidence="2" key="1">
    <citation type="submission" date="2017-11" db="EMBL/GenBank/DDBJ databases">
        <authorList>
            <person name="Lima N.C."/>
            <person name="Parody-Merino A.M."/>
            <person name="Battley P.F."/>
            <person name="Fidler A.E."/>
            <person name="Prosdocimi F."/>
        </authorList>
    </citation>
    <scope>NUCLEOTIDE SEQUENCE [LARGE SCALE GENOMIC DNA]</scope>
</reference>
<dbReference type="AlphaFoldDB" id="A0A2I0TC48"/>
<evidence type="ECO:0000313" key="1">
    <source>
        <dbReference type="EMBL" id="PKU31371.1"/>
    </source>
</evidence>
<protein>
    <submittedName>
        <fullName evidence="1">Uncharacterized protein</fullName>
    </submittedName>
</protein>
<reference evidence="2" key="2">
    <citation type="submission" date="2017-12" db="EMBL/GenBank/DDBJ databases">
        <title>Genome sequence of the Bar-tailed Godwit (Limosa lapponica baueri).</title>
        <authorList>
            <person name="Lima N.C.B."/>
            <person name="Parody-Merino A.M."/>
            <person name="Battley P.F."/>
            <person name="Fidler A.E."/>
            <person name="Prosdocimi F."/>
        </authorList>
    </citation>
    <scope>NUCLEOTIDE SEQUENCE [LARGE SCALE GENOMIC DNA]</scope>
</reference>
<dbReference type="EMBL" id="KZ512911">
    <property type="protein sequence ID" value="PKU31371.1"/>
    <property type="molecule type" value="Genomic_DNA"/>
</dbReference>
<gene>
    <name evidence="1" type="ORF">llap_18325</name>
</gene>
<sequence>MKEEEKERLPWSGRGGIRTRAFRCVCEQGSFLPVFPRCTIGFPWASLAAPALLERGVYSSPPLSAWH</sequence>
<proteinExistence type="predicted"/>
<dbReference type="Proteomes" id="UP000233556">
    <property type="component" value="Unassembled WGS sequence"/>
</dbReference>
<keyword evidence="2" id="KW-1185">Reference proteome</keyword>
<accession>A0A2I0TC48</accession>
<evidence type="ECO:0000313" key="2">
    <source>
        <dbReference type="Proteomes" id="UP000233556"/>
    </source>
</evidence>
<organism evidence="1 2">
    <name type="scientific">Limosa lapponica baueri</name>
    <dbReference type="NCBI Taxonomy" id="1758121"/>
    <lineage>
        <taxon>Eukaryota</taxon>
        <taxon>Metazoa</taxon>
        <taxon>Chordata</taxon>
        <taxon>Craniata</taxon>
        <taxon>Vertebrata</taxon>
        <taxon>Euteleostomi</taxon>
        <taxon>Archelosauria</taxon>
        <taxon>Archosauria</taxon>
        <taxon>Dinosauria</taxon>
        <taxon>Saurischia</taxon>
        <taxon>Theropoda</taxon>
        <taxon>Coelurosauria</taxon>
        <taxon>Aves</taxon>
        <taxon>Neognathae</taxon>
        <taxon>Neoaves</taxon>
        <taxon>Charadriiformes</taxon>
        <taxon>Scolopacidae</taxon>
        <taxon>Limosa</taxon>
    </lineage>
</organism>